<dbReference type="Proteomes" id="UP000059188">
    <property type="component" value="Unassembled WGS sequence"/>
</dbReference>
<dbReference type="Pfam" id="PF09994">
    <property type="entry name" value="T6SS_Tle1-like_cat"/>
    <property type="match status" value="1"/>
</dbReference>
<reference evidence="2 3" key="1">
    <citation type="submission" date="2014-11" db="EMBL/GenBank/DDBJ databases">
        <authorList>
            <person name="Wibberg Daniel"/>
        </authorList>
    </citation>
    <scope>NUCLEOTIDE SEQUENCE [LARGE SCALE GENOMIC DNA]</scope>
    <source>
        <strain evidence="2">Rhizoctonia solani AG1-IB 7/3/14</strain>
    </source>
</reference>
<dbReference type="OrthoDB" id="538223at2759"/>
<gene>
    <name evidence="2" type="ORF">RSOLAG1IB_06179</name>
</gene>
<dbReference type="STRING" id="1108050.A0A0B7FAH4"/>
<dbReference type="PANTHER" id="PTHR33840">
    <property type="match status" value="1"/>
</dbReference>
<name>A0A0B7FAH4_THACB</name>
<feature type="domain" description="T6SS Phospholipase effector Tle1-like catalytic" evidence="1">
    <location>
        <begin position="151"/>
        <end position="218"/>
    </location>
</feature>
<sequence>MNYSNEPLRYHLGFANSYQKYKLQFKQDFEFGPVRVIAFPEDGEDIENIFSHSGDAELNLSPYIGIDNSGKLFWDTNGHQPVDSLKVISVEPLGLEGQPHSKFIRISYKVESVVHRHDLNLDDFLDVVECYDETSQQFRLRLGVKPTRTKRSIVLCFDGTSNHFGNQNTNVIKLVELLKKNDPSKQMVYYQAGIGTYSHSGLKTRVGLAIAKCFDTATAQ</sequence>
<dbReference type="AlphaFoldDB" id="A0A0B7FAH4"/>
<accession>A0A0B7FAH4</accession>
<evidence type="ECO:0000313" key="2">
    <source>
        <dbReference type="EMBL" id="CEL53213.1"/>
    </source>
</evidence>
<organism evidence="2 3">
    <name type="scientific">Thanatephorus cucumeris (strain AG1-IB / isolate 7/3/14)</name>
    <name type="common">Lettuce bottom rot fungus</name>
    <name type="synonym">Rhizoctonia solani</name>
    <dbReference type="NCBI Taxonomy" id="1108050"/>
    <lineage>
        <taxon>Eukaryota</taxon>
        <taxon>Fungi</taxon>
        <taxon>Dikarya</taxon>
        <taxon>Basidiomycota</taxon>
        <taxon>Agaricomycotina</taxon>
        <taxon>Agaricomycetes</taxon>
        <taxon>Cantharellales</taxon>
        <taxon>Ceratobasidiaceae</taxon>
        <taxon>Rhizoctonia</taxon>
        <taxon>Rhizoctonia solani AG-1</taxon>
    </lineage>
</organism>
<dbReference type="EMBL" id="LN679111">
    <property type="protein sequence ID" value="CEL53213.1"/>
    <property type="molecule type" value="Genomic_DNA"/>
</dbReference>
<keyword evidence="3" id="KW-1185">Reference proteome</keyword>
<evidence type="ECO:0000259" key="1">
    <source>
        <dbReference type="Pfam" id="PF09994"/>
    </source>
</evidence>
<dbReference type="InterPro" id="IPR018712">
    <property type="entry name" value="Tle1-like_cat"/>
</dbReference>
<dbReference type="PANTHER" id="PTHR33840:SF2">
    <property type="entry name" value="TLE1 PHOSPHOLIPASE DOMAIN-CONTAINING PROTEIN"/>
    <property type="match status" value="1"/>
</dbReference>
<protein>
    <recommendedName>
        <fullName evidence="1">T6SS Phospholipase effector Tle1-like catalytic domain-containing protein</fullName>
    </recommendedName>
</protein>
<evidence type="ECO:0000313" key="3">
    <source>
        <dbReference type="Proteomes" id="UP000059188"/>
    </source>
</evidence>
<proteinExistence type="predicted"/>